<evidence type="ECO:0000313" key="2">
    <source>
        <dbReference type="Proteomes" id="UP000466794"/>
    </source>
</evidence>
<name>A0A7K1US12_9NOCA</name>
<gene>
    <name evidence="1" type="ORF">GPX89_07760</name>
</gene>
<evidence type="ECO:0000313" key="1">
    <source>
        <dbReference type="EMBL" id="MVU77143.1"/>
    </source>
</evidence>
<proteinExistence type="predicted"/>
<accession>A0A7K1US12</accession>
<dbReference type="RefSeq" id="WP_198347293.1">
    <property type="nucleotide sequence ID" value="NZ_WRPP01000001.1"/>
</dbReference>
<comment type="caution">
    <text evidence="1">The sequence shown here is derived from an EMBL/GenBank/DDBJ whole genome shotgun (WGS) entry which is preliminary data.</text>
</comment>
<dbReference type="AlphaFoldDB" id="A0A7K1US12"/>
<reference evidence="1 2" key="1">
    <citation type="submission" date="2019-12" db="EMBL/GenBank/DDBJ databases">
        <title>Nocardia sp. nov. ET3-3 isolated from soil.</title>
        <authorList>
            <person name="Kanchanasin P."/>
            <person name="Tanasupawat S."/>
            <person name="Yuki M."/>
            <person name="Kudo T."/>
        </authorList>
    </citation>
    <scope>NUCLEOTIDE SEQUENCE [LARGE SCALE GENOMIC DNA]</scope>
    <source>
        <strain evidence="1 2">ET3-3</strain>
    </source>
</reference>
<organism evidence="1 2">
    <name type="scientific">Nocardia terrae</name>
    <dbReference type="NCBI Taxonomy" id="2675851"/>
    <lineage>
        <taxon>Bacteria</taxon>
        <taxon>Bacillati</taxon>
        <taxon>Actinomycetota</taxon>
        <taxon>Actinomycetes</taxon>
        <taxon>Mycobacteriales</taxon>
        <taxon>Nocardiaceae</taxon>
        <taxon>Nocardia</taxon>
    </lineage>
</organism>
<dbReference type="EMBL" id="WRPP01000001">
    <property type="protein sequence ID" value="MVU77143.1"/>
    <property type="molecule type" value="Genomic_DNA"/>
</dbReference>
<dbReference type="Proteomes" id="UP000466794">
    <property type="component" value="Unassembled WGS sequence"/>
</dbReference>
<sequence length="154" mass="16302">MSEMVIGERELVLADRMIAQRCQLYQSQFDLEAYRAPARGEIWAAIGPATAGLIIPRALAAKAATLLGWPGRAPVYSVGPVLRVFVTEGLPNGADTRGLSVSLVRCGAVAVLSPSALALPTPGVRRRSWITVPHGPSRPPIRDVAAAVLRATTL</sequence>
<keyword evidence="2" id="KW-1185">Reference proteome</keyword>
<protein>
    <submittedName>
        <fullName evidence="1">Uncharacterized protein</fullName>
    </submittedName>
</protein>